<proteinExistence type="predicted"/>
<sequence length="67" mass="7186">MTPAFAASGSLFAWSCWKLPMVILRPGGFVTAEHTMAAVVQHRASIGVGLTFMVVILRVARRAGVSR</sequence>
<keyword evidence="3" id="KW-1185">Reference proteome</keyword>
<evidence type="ECO:0000313" key="3">
    <source>
        <dbReference type="Proteomes" id="UP001589646"/>
    </source>
</evidence>
<comment type="caution">
    <text evidence="2">The sequence shown here is derived from an EMBL/GenBank/DDBJ whole genome shotgun (WGS) entry which is preliminary data.</text>
</comment>
<dbReference type="EMBL" id="JBHMCE010000002">
    <property type="protein sequence ID" value="MFB9526298.1"/>
    <property type="molecule type" value="Genomic_DNA"/>
</dbReference>
<keyword evidence="1" id="KW-1133">Transmembrane helix</keyword>
<reference evidence="2 3" key="1">
    <citation type="submission" date="2024-09" db="EMBL/GenBank/DDBJ databases">
        <authorList>
            <person name="Sun Q."/>
            <person name="Mori K."/>
        </authorList>
    </citation>
    <scope>NUCLEOTIDE SEQUENCE [LARGE SCALE GENOMIC DNA]</scope>
    <source>
        <strain evidence="2 3">JCM 3323</strain>
    </source>
</reference>
<protein>
    <submittedName>
        <fullName evidence="2">Uncharacterized protein</fullName>
    </submittedName>
</protein>
<keyword evidence="1" id="KW-0472">Membrane</keyword>
<accession>A0ABV5PUA1</accession>
<evidence type="ECO:0000256" key="1">
    <source>
        <dbReference type="SAM" id="Phobius"/>
    </source>
</evidence>
<gene>
    <name evidence="2" type="ORF">ACFFRN_06700</name>
</gene>
<keyword evidence="1" id="KW-0812">Transmembrane</keyword>
<dbReference type="RefSeq" id="WP_346123251.1">
    <property type="nucleotide sequence ID" value="NZ_BAAAXC010000014.1"/>
</dbReference>
<dbReference type="Proteomes" id="UP001589646">
    <property type="component" value="Unassembled WGS sequence"/>
</dbReference>
<evidence type="ECO:0000313" key="2">
    <source>
        <dbReference type="EMBL" id="MFB9526298.1"/>
    </source>
</evidence>
<name>A0ABV5PUA1_9ACTN</name>
<organism evidence="2 3">
    <name type="scientific">Nonomuraea roseola</name>
    <dbReference type="NCBI Taxonomy" id="46179"/>
    <lineage>
        <taxon>Bacteria</taxon>
        <taxon>Bacillati</taxon>
        <taxon>Actinomycetota</taxon>
        <taxon>Actinomycetes</taxon>
        <taxon>Streptosporangiales</taxon>
        <taxon>Streptosporangiaceae</taxon>
        <taxon>Nonomuraea</taxon>
    </lineage>
</organism>
<feature type="transmembrane region" description="Helical" evidence="1">
    <location>
        <begin position="42"/>
        <end position="60"/>
    </location>
</feature>